<sequence>MTERQEKLKALELLQQLQGLSINEIKAVLHWAEAYVSDYQKFEISNEIISHQEELKSSLDSV</sequence>
<dbReference type="Proteomes" id="UP001145481">
    <property type="component" value="Unassembled WGS sequence"/>
</dbReference>
<dbReference type="AlphaFoldDB" id="A0A1E3XJP1"/>
<name>A0A1E3XJP1_PASMD</name>
<evidence type="ECO:0000313" key="2">
    <source>
        <dbReference type="Proteomes" id="UP001145481"/>
    </source>
</evidence>
<reference evidence="1" key="1">
    <citation type="submission" date="2022-07" db="EMBL/GenBank/DDBJ databases">
        <title>Genome-based characterization of novel serogroup A variants of Pasteurella multocida.</title>
        <authorList>
            <person name="Prajapati A."/>
            <person name="Yogisharadhya R."/>
            <person name="Mohanty N."/>
            <person name="Chanda M."/>
            <person name="Mendem S.K."/>
            <person name="Siddaramappa S."/>
            <person name="Shivachandra S.B."/>
        </authorList>
    </citation>
    <scope>NUCLEOTIDE SEQUENCE</scope>
    <source>
        <strain evidence="1">NIVEDIPm19</strain>
    </source>
</reference>
<dbReference type="EMBL" id="JANJHC010000037">
    <property type="protein sequence ID" value="MDA5624176.1"/>
    <property type="molecule type" value="Genomic_DNA"/>
</dbReference>
<gene>
    <name evidence="1" type="ORF">NM948_11635</name>
</gene>
<accession>A0A1E3XJP1</accession>
<dbReference type="RefSeq" id="WP_064775715.1">
    <property type="nucleotide sequence ID" value="NZ_CP014618.1"/>
</dbReference>
<proteinExistence type="predicted"/>
<evidence type="ECO:0000313" key="1">
    <source>
        <dbReference type="EMBL" id="MDA5624176.1"/>
    </source>
</evidence>
<organism evidence="1 2">
    <name type="scientific">Pasteurella multocida</name>
    <dbReference type="NCBI Taxonomy" id="747"/>
    <lineage>
        <taxon>Bacteria</taxon>
        <taxon>Pseudomonadati</taxon>
        <taxon>Pseudomonadota</taxon>
        <taxon>Gammaproteobacteria</taxon>
        <taxon>Pasteurellales</taxon>
        <taxon>Pasteurellaceae</taxon>
        <taxon>Pasteurella</taxon>
    </lineage>
</organism>
<protein>
    <submittedName>
        <fullName evidence="1">Uncharacterized protein</fullName>
    </submittedName>
</protein>
<comment type="caution">
    <text evidence="1">The sequence shown here is derived from an EMBL/GenBank/DDBJ whole genome shotgun (WGS) entry which is preliminary data.</text>
</comment>